<dbReference type="Pfam" id="PF00583">
    <property type="entry name" value="Acetyltransf_1"/>
    <property type="match status" value="1"/>
</dbReference>
<dbReference type="InterPro" id="IPR052523">
    <property type="entry name" value="Trichothecene_AcTrans"/>
</dbReference>
<feature type="domain" description="N-acetyltransferase" evidence="1">
    <location>
        <begin position="65"/>
        <end position="209"/>
    </location>
</feature>
<dbReference type="InterPro" id="IPR000182">
    <property type="entry name" value="GNAT_dom"/>
</dbReference>
<reference evidence="2" key="1">
    <citation type="journal article" date="2014" name="Front. Microbiol.">
        <title>High frequency of phylogenetically diverse reductive dehalogenase-homologous genes in deep subseafloor sedimentary metagenomes.</title>
        <authorList>
            <person name="Kawai M."/>
            <person name="Futagami T."/>
            <person name="Toyoda A."/>
            <person name="Takaki Y."/>
            <person name="Nishi S."/>
            <person name="Hori S."/>
            <person name="Arai W."/>
            <person name="Tsubouchi T."/>
            <person name="Morono Y."/>
            <person name="Uchiyama I."/>
            <person name="Ito T."/>
            <person name="Fujiyama A."/>
            <person name="Inagaki F."/>
            <person name="Takami H."/>
        </authorList>
    </citation>
    <scope>NUCLEOTIDE SEQUENCE</scope>
    <source>
        <strain evidence="2">Expedition CK06-06</strain>
    </source>
</reference>
<dbReference type="PANTHER" id="PTHR42791:SF1">
    <property type="entry name" value="N-ACETYLTRANSFERASE DOMAIN-CONTAINING PROTEIN"/>
    <property type="match status" value="1"/>
</dbReference>
<gene>
    <name evidence="2" type="ORF">S01H1_08906</name>
</gene>
<dbReference type="InterPro" id="IPR016181">
    <property type="entry name" value="Acyl_CoA_acyltransferase"/>
</dbReference>
<proteinExistence type="predicted"/>
<comment type="caution">
    <text evidence="2">The sequence shown here is derived from an EMBL/GenBank/DDBJ whole genome shotgun (WGS) entry which is preliminary data.</text>
</comment>
<organism evidence="2">
    <name type="scientific">marine sediment metagenome</name>
    <dbReference type="NCBI Taxonomy" id="412755"/>
    <lineage>
        <taxon>unclassified sequences</taxon>
        <taxon>metagenomes</taxon>
        <taxon>ecological metagenomes</taxon>
    </lineage>
</organism>
<evidence type="ECO:0000313" key="2">
    <source>
        <dbReference type="EMBL" id="GAF80017.1"/>
    </source>
</evidence>
<dbReference type="AlphaFoldDB" id="X0SVU2"/>
<evidence type="ECO:0000259" key="1">
    <source>
        <dbReference type="PROSITE" id="PS51186"/>
    </source>
</evidence>
<dbReference type="SUPFAM" id="SSF55729">
    <property type="entry name" value="Acyl-CoA N-acyltransferases (Nat)"/>
    <property type="match status" value="1"/>
</dbReference>
<dbReference type="GO" id="GO:0016747">
    <property type="term" value="F:acyltransferase activity, transferring groups other than amino-acyl groups"/>
    <property type="evidence" value="ECO:0007669"/>
    <property type="project" value="InterPro"/>
</dbReference>
<dbReference type="EMBL" id="BARS01004553">
    <property type="protein sequence ID" value="GAF80017.1"/>
    <property type="molecule type" value="Genomic_DNA"/>
</dbReference>
<accession>X0SVU2</accession>
<dbReference type="Gene3D" id="3.40.630.30">
    <property type="match status" value="1"/>
</dbReference>
<dbReference type="PANTHER" id="PTHR42791">
    <property type="entry name" value="GNAT FAMILY ACETYLTRANSFERASE"/>
    <property type="match status" value="1"/>
</dbReference>
<name>X0SVU2_9ZZZZ</name>
<sequence length="209" mass="24739">MELKMKNLQDLHQLKYIPLNKAAEIISRAFHDDPLYAYIIPDESERKKYFPYIFKAYIWYCLQFGEVYASSPNLEGIALWVPSKFAYITPERSKECGDEVFFYMLGKKYLERLSVTSHANDIHEQLIKEPHTYLLTIAVDPKFQRKGFGRKLLLPMMEYLDENNLKCYLDTNKESNVLFYQTVGFNVMKEFEIEKTGITNWSMLRVPKN</sequence>
<dbReference type="PROSITE" id="PS51186">
    <property type="entry name" value="GNAT"/>
    <property type="match status" value="1"/>
</dbReference>
<dbReference type="CDD" id="cd04301">
    <property type="entry name" value="NAT_SF"/>
    <property type="match status" value="1"/>
</dbReference>
<protein>
    <recommendedName>
        <fullName evidence="1">N-acetyltransferase domain-containing protein</fullName>
    </recommendedName>
</protein>